<feature type="domain" description="SHS2" evidence="7">
    <location>
        <begin position="5"/>
        <end position="196"/>
    </location>
</feature>
<dbReference type="GO" id="GO:0009898">
    <property type="term" value="C:cytoplasmic side of plasma membrane"/>
    <property type="evidence" value="ECO:0007669"/>
    <property type="project" value="UniProtKB-UniRule"/>
</dbReference>
<dbReference type="InterPro" id="IPR003494">
    <property type="entry name" value="SHS2_FtsA"/>
</dbReference>
<dbReference type="InterPro" id="IPR020823">
    <property type="entry name" value="Cell_div_FtsA"/>
</dbReference>
<evidence type="ECO:0000256" key="4">
    <source>
        <dbReference type="ARBA" id="ARBA00023306"/>
    </source>
</evidence>
<keyword evidence="5" id="KW-0997">Cell inner membrane</keyword>
<evidence type="ECO:0000256" key="5">
    <source>
        <dbReference type="HAMAP-Rule" id="MF_02033"/>
    </source>
</evidence>
<evidence type="ECO:0000256" key="3">
    <source>
        <dbReference type="ARBA" id="ARBA00023136"/>
    </source>
</evidence>
<dbReference type="EMBL" id="CP000805">
    <property type="protein sequence ID" value="ACD70815.1"/>
    <property type="molecule type" value="Genomic_DNA"/>
</dbReference>
<dbReference type="Gene3D" id="3.30.1490.110">
    <property type="match status" value="1"/>
</dbReference>
<comment type="subcellular location">
    <subcellularLocation>
        <location evidence="5">Cell inner membrane</location>
        <topology evidence="5">Peripheral membrane protein</topology>
        <orientation evidence="5">Cytoplasmic side</orientation>
    </subcellularLocation>
    <text evidence="5">Localizes to the Z ring in an FtsZ-dependent manner. Targeted to the membrane through a conserved C-terminal amphipathic helix.</text>
</comment>
<evidence type="ECO:0000256" key="2">
    <source>
        <dbReference type="ARBA" id="ARBA00022618"/>
    </source>
</evidence>
<evidence type="ECO:0000259" key="7">
    <source>
        <dbReference type="SMART" id="SM00842"/>
    </source>
</evidence>
<evidence type="ECO:0000313" key="8">
    <source>
        <dbReference type="EMBL" id="ACD70815.1"/>
    </source>
</evidence>
<comment type="similarity">
    <text evidence="5 6">Belongs to the FtsA/MreB family.</text>
</comment>
<keyword evidence="3 5" id="KW-0472">Membrane</keyword>
<comment type="function">
    <text evidence="5 6">Cell division protein that is involved in the assembly of the Z ring. May serve as a membrane anchor for the Z ring.</text>
</comment>
<dbReference type="SUPFAM" id="SSF53067">
    <property type="entry name" value="Actin-like ATPase domain"/>
    <property type="match status" value="2"/>
</dbReference>
<dbReference type="PIRSF" id="PIRSF003101">
    <property type="entry name" value="FtsA"/>
    <property type="match status" value="1"/>
</dbReference>
<dbReference type="PATRIC" id="fig|455434.6.peg.391"/>
<evidence type="ECO:0000256" key="6">
    <source>
        <dbReference type="PIRNR" id="PIRNR003101"/>
    </source>
</evidence>
<dbReference type="KEGG" id="tpp:TPASS_0389"/>
<dbReference type="AlphaFoldDB" id="A0A0H3BIR6"/>
<dbReference type="NCBIfam" id="TIGR01174">
    <property type="entry name" value="ftsA"/>
    <property type="match status" value="1"/>
</dbReference>
<sequence>MGEVIVGLDIGTESIRAVVAERLEGGALQVVGVGVGHSKGLRRGVVVNIENTVVGIHHAVEAAEMMSGIEIAHCVVGLGGTHIEGRNLKGVVAVADKGKGHREVDQSDIDRVLEVACAVSLPPDRKILHVIPKVYSVDDQHGITDPRNIIGVRLEGEVHMITGSATCMRSVIDCVKRANLHIDFLMHNGLAAVRSVLNDDERNVGCVLINIGGGTTDVIAMYKGSPVLITSIPVGGSQVTSDLAKVKNLPLETAERIKIKDGCCWIPLLEGEGSVLISSQGNRIPVEISKREIAEIIEARMCEVFTIVRDRLSTVETQSGRGIIENIILCGGGAQLTGAVELASAIFDTPRVHLGIPGTLGGLAGEYRSPEFAVVLGLILEYTHKQGQRAYQGRAEMERAGVFTKVKDIWRNLF</sequence>
<accession>A0A0H3BIR6</accession>
<dbReference type="Pfam" id="PF02491">
    <property type="entry name" value="SHS2_FTSA"/>
    <property type="match status" value="1"/>
</dbReference>
<protein>
    <recommendedName>
        <fullName evidence="5 6">Cell division protein FtsA</fullName>
    </recommendedName>
</protein>
<dbReference type="CDD" id="cd24048">
    <property type="entry name" value="ASKHA_NBD_FtsA"/>
    <property type="match status" value="1"/>
</dbReference>
<dbReference type="SMART" id="SM00842">
    <property type="entry name" value="FtsA"/>
    <property type="match status" value="1"/>
</dbReference>
<dbReference type="Pfam" id="PF14450">
    <property type="entry name" value="FtsA"/>
    <property type="match status" value="1"/>
</dbReference>
<dbReference type="Gene3D" id="3.30.420.40">
    <property type="match status" value="2"/>
</dbReference>
<dbReference type="HAMAP" id="MF_02033">
    <property type="entry name" value="FtsA"/>
    <property type="match status" value="1"/>
</dbReference>
<dbReference type="PANTHER" id="PTHR32432">
    <property type="entry name" value="CELL DIVISION PROTEIN FTSA-RELATED"/>
    <property type="match status" value="1"/>
</dbReference>
<evidence type="ECO:0000313" key="9">
    <source>
        <dbReference type="Proteomes" id="UP000001202"/>
    </source>
</evidence>
<keyword evidence="1 5" id="KW-1003">Cell membrane</keyword>
<name>A0A0H3BIR6_TREPS</name>
<evidence type="ECO:0000256" key="1">
    <source>
        <dbReference type="ARBA" id="ARBA00022475"/>
    </source>
</evidence>
<proteinExistence type="inferred from homology"/>
<organism evidence="8 9">
    <name type="scientific">Treponema pallidum subsp. pallidum (strain SS14)</name>
    <dbReference type="NCBI Taxonomy" id="455434"/>
    <lineage>
        <taxon>Bacteria</taxon>
        <taxon>Pseudomonadati</taxon>
        <taxon>Spirochaetota</taxon>
        <taxon>Spirochaetia</taxon>
        <taxon>Spirochaetales</taxon>
        <taxon>Treponemataceae</taxon>
        <taxon>Treponema</taxon>
    </lineage>
</organism>
<dbReference type="InterPro" id="IPR050696">
    <property type="entry name" value="FtsA/MreB"/>
</dbReference>
<dbReference type="GO" id="GO:0043093">
    <property type="term" value="P:FtsZ-dependent cytokinesis"/>
    <property type="evidence" value="ECO:0007669"/>
    <property type="project" value="UniProtKB-UniRule"/>
</dbReference>
<gene>
    <name evidence="5 8" type="primary">ftsA</name>
    <name evidence="8" type="ordered locus">TPASS_0389</name>
</gene>
<comment type="subunit">
    <text evidence="5">Self-interacts. Interacts with FtsZ.</text>
</comment>
<dbReference type="PANTHER" id="PTHR32432:SF4">
    <property type="entry name" value="CELL DIVISION PROTEIN FTSA"/>
    <property type="match status" value="1"/>
</dbReference>
<keyword evidence="4 5" id="KW-0131">Cell cycle</keyword>
<dbReference type="RefSeq" id="WP_012460545.1">
    <property type="nucleotide sequence ID" value="NC_010741.1"/>
</dbReference>
<dbReference type="InterPro" id="IPR043129">
    <property type="entry name" value="ATPase_NBD"/>
</dbReference>
<dbReference type="GO" id="GO:0032153">
    <property type="term" value="C:cell division site"/>
    <property type="evidence" value="ECO:0007669"/>
    <property type="project" value="UniProtKB-UniRule"/>
</dbReference>
<reference evidence="8 9" key="1">
    <citation type="journal article" date="2008" name="BMC Microbiol.">
        <title>Complete genome sequence of Treponema pallidum ssp. pallidum strain SS14 determined with oligonucleotide arrays.</title>
        <authorList>
            <person name="Matejkova P."/>
            <person name="Strouhal M."/>
            <person name="Smajs D."/>
            <person name="Norris S.J."/>
            <person name="Palzkill T."/>
            <person name="Petrosino J.F."/>
            <person name="Sodergren E."/>
            <person name="Norton J.E."/>
            <person name="Singh J."/>
            <person name="Richmond T.A."/>
            <person name="Molla M.N."/>
            <person name="Albert T.J."/>
            <person name="Weinstock G.M."/>
        </authorList>
    </citation>
    <scope>NUCLEOTIDE SEQUENCE [LARGE SCALE GENOMIC DNA]</scope>
    <source>
        <strain evidence="8 9">SS14</strain>
    </source>
</reference>
<dbReference type="Proteomes" id="UP000001202">
    <property type="component" value="Chromosome"/>
</dbReference>
<keyword evidence="2 5" id="KW-0132">Cell division</keyword>